<proteinExistence type="predicted"/>
<dbReference type="OMA" id="YDNDIRN"/>
<keyword evidence="1" id="KW-0472">Membrane</keyword>
<keyword evidence="1" id="KW-1133">Transmembrane helix</keyword>
<sequence length="1183" mass="140478">MVVLSDVVEQELYYRLVERMKKLIQNQEPKDCFYFLIHFLFAQQYHGEVYEIYSKVENKLILNNLSYIQRIKWKFFIMMIKQNLYISLNAKLDVNHSDKTKLSLKINQFVQSEGFNQSIKDGLIDIIQQKLQLQQLLVKQQSKADLTYQYYNLLESVEKQEKILKSIYDSFPSQRNQSQLMFFYAEIKYDWKKAFDQLQINAIDNSLLSIVTDVDFNRLANKMAYLIYSYDDRKLKIISYSKKAPGVFGFQQKQFELIVTPDPLIPAVVRDIHDQYIADFLQNGKGAYFRQVGSNFCQLKSGYLQNIEFFFDLYFDCNQSFRFITFINCQEQADPMILIDQANKIQGVNKELFKKLNFNPKIIDQLQIEKSLYNLTTDLFLNNDILNGTQIQYQFQFYFPKDSFFAQEFTTTTQKITSLRHQQKLSQYEVSCEVLRRSNYKIIRLKKIQENKKMNLAQSIELQLNQENNLPINQEESIVLPYENSLLNEPSSNMIIQTQRKTDVRFLSELEEKNLEQIDEEKVKIYHYSESNIIDYDNKTIKILGNVYDNDIRNQENFAIEGSQASSMAGLRKSVYYRKYTLVNQLNDQTPVIPLLSKLFGYLFFALINQVLFLSINISFSKTDFYSLNYYYESIQINHYFIEPMQKFFLTRYMLQDYQILNLYQNITKDRLNYYQKFINPLLIGSFDEFKINFQDHFQDETLSQFIKDEYVSIQQQITHYAPIKLQEYNVTLFNAFSILLDAFYKQEQIYINPQSVKGTNPYNTYQYKNYILFVTIFDKISDLMFEESIEKIELVVQRWIIMVIPISIAVLISVLLLGYYYNYYNRFIEKFFDLSKHIEQIELDTDQNRQQFILQSLKQGSELIHMYKFNLIGKEEVLAKNKIKESKKEIKNVVNEPKVVRQFIRISKFPLIFSVLALLLQYLMIAGPLTYVGSDYMSKFSTTIHFFKSLSDIGVYVPASFSQKEILYFFFYFTYYTTDDRVFFVDQIQKAVSKIDTFLNLHIESSTLQFSQQFLDDYEYLEQNNLCQLLNSSKYYDLDYFCQNSQNGILKLGLRASLTNFNNILKTELDINFPTTRKSPPKEELEAVYLGSDVISEITFKMEKDISSQTLKIEELYNIINALSLTYTIMLIIVIQFSVFKVFRLKLNRTKMISLIFPLETIFLNDHFERELRRMVTSEKLI</sequence>
<dbReference type="AlphaFoldDB" id="A0A8S1YDW9"/>
<gene>
    <name evidence="2" type="ORF">POCTA_138.1.T1480028</name>
</gene>
<comment type="caution">
    <text evidence="2">The sequence shown here is derived from an EMBL/GenBank/DDBJ whole genome shotgun (WGS) entry which is preliminary data.</text>
</comment>
<evidence type="ECO:0000256" key="1">
    <source>
        <dbReference type="SAM" id="Phobius"/>
    </source>
</evidence>
<evidence type="ECO:0000313" key="3">
    <source>
        <dbReference type="Proteomes" id="UP000683925"/>
    </source>
</evidence>
<accession>A0A8S1YDW9</accession>
<keyword evidence="3" id="KW-1185">Reference proteome</keyword>
<protein>
    <recommendedName>
        <fullName evidence="4">Transmembrane protein</fullName>
    </recommendedName>
</protein>
<keyword evidence="1" id="KW-0812">Transmembrane</keyword>
<dbReference type="Proteomes" id="UP000683925">
    <property type="component" value="Unassembled WGS sequence"/>
</dbReference>
<reference evidence="2" key="1">
    <citation type="submission" date="2021-01" db="EMBL/GenBank/DDBJ databases">
        <authorList>
            <consortium name="Genoscope - CEA"/>
            <person name="William W."/>
        </authorList>
    </citation>
    <scope>NUCLEOTIDE SEQUENCE</scope>
</reference>
<evidence type="ECO:0000313" key="2">
    <source>
        <dbReference type="EMBL" id="CAD8209664.1"/>
    </source>
</evidence>
<evidence type="ECO:0008006" key="4">
    <source>
        <dbReference type="Google" id="ProtNLM"/>
    </source>
</evidence>
<feature type="transmembrane region" description="Helical" evidence="1">
    <location>
        <begin position="800"/>
        <end position="822"/>
    </location>
</feature>
<organism evidence="2 3">
    <name type="scientific">Paramecium octaurelia</name>
    <dbReference type="NCBI Taxonomy" id="43137"/>
    <lineage>
        <taxon>Eukaryota</taxon>
        <taxon>Sar</taxon>
        <taxon>Alveolata</taxon>
        <taxon>Ciliophora</taxon>
        <taxon>Intramacronucleata</taxon>
        <taxon>Oligohymenophorea</taxon>
        <taxon>Peniculida</taxon>
        <taxon>Parameciidae</taxon>
        <taxon>Paramecium</taxon>
    </lineage>
</organism>
<name>A0A8S1YDW9_PAROT</name>
<feature type="transmembrane region" description="Helical" evidence="1">
    <location>
        <begin position="912"/>
        <end position="933"/>
    </location>
</feature>
<dbReference type="OrthoDB" id="299010at2759"/>
<feature type="transmembrane region" description="Helical" evidence="1">
    <location>
        <begin position="1120"/>
        <end position="1144"/>
    </location>
</feature>
<feature type="transmembrane region" description="Helical" evidence="1">
    <location>
        <begin position="954"/>
        <end position="976"/>
    </location>
</feature>
<dbReference type="EMBL" id="CAJJDP010000150">
    <property type="protein sequence ID" value="CAD8209664.1"/>
    <property type="molecule type" value="Genomic_DNA"/>
</dbReference>